<reference evidence="1 2" key="1">
    <citation type="journal article" date="2022" name="Hortic Res">
        <title>A haplotype resolved chromosomal level avocado genome allows analysis of novel avocado genes.</title>
        <authorList>
            <person name="Nath O."/>
            <person name="Fletcher S.J."/>
            <person name="Hayward A."/>
            <person name="Shaw L.M."/>
            <person name="Masouleh A.K."/>
            <person name="Furtado A."/>
            <person name="Henry R.J."/>
            <person name="Mitter N."/>
        </authorList>
    </citation>
    <scope>NUCLEOTIDE SEQUENCE [LARGE SCALE GENOMIC DNA]</scope>
    <source>
        <strain evidence="2">cv. Hass</strain>
    </source>
</reference>
<accession>A0ACC2MBT2</accession>
<organism evidence="1 2">
    <name type="scientific">Persea americana</name>
    <name type="common">Avocado</name>
    <dbReference type="NCBI Taxonomy" id="3435"/>
    <lineage>
        <taxon>Eukaryota</taxon>
        <taxon>Viridiplantae</taxon>
        <taxon>Streptophyta</taxon>
        <taxon>Embryophyta</taxon>
        <taxon>Tracheophyta</taxon>
        <taxon>Spermatophyta</taxon>
        <taxon>Magnoliopsida</taxon>
        <taxon>Magnoliidae</taxon>
        <taxon>Laurales</taxon>
        <taxon>Lauraceae</taxon>
        <taxon>Persea</taxon>
    </lineage>
</organism>
<evidence type="ECO:0000313" key="2">
    <source>
        <dbReference type="Proteomes" id="UP001234297"/>
    </source>
</evidence>
<name>A0ACC2MBT2_PERAE</name>
<gene>
    <name evidence="1" type="ORF">MRB53_004883</name>
</gene>
<proteinExistence type="predicted"/>
<comment type="caution">
    <text evidence="1">The sequence shown here is derived from an EMBL/GenBank/DDBJ whole genome shotgun (WGS) entry which is preliminary data.</text>
</comment>
<keyword evidence="2" id="KW-1185">Reference proteome</keyword>
<dbReference type="EMBL" id="CM056810">
    <property type="protein sequence ID" value="KAJ8643135.1"/>
    <property type="molecule type" value="Genomic_DNA"/>
</dbReference>
<protein>
    <submittedName>
        <fullName evidence="1">Uncharacterized protein</fullName>
    </submittedName>
</protein>
<dbReference type="Proteomes" id="UP001234297">
    <property type="component" value="Chromosome 2"/>
</dbReference>
<evidence type="ECO:0000313" key="1">
    <source>
        <dbReference type="EMBL" id="KAJ8643135.1"/>
    </source>
</evidence>
<sequence>MTRSKSTSSSYLLLSLFILFREFFSESAAEKLFRERKEIEEITMDLFSSSSLWGGFTYNFTTAAYVWSDNLPFTLILQGCSTRGREMKRKAGSGRWKNLKRGEEITQGGNTIAYKTTLTYYVVNDGKEEKTCWSMHEYRLHRKKSERQMRDDVALCKIYKRGGAGKTSEAVDEETGGSIGSWNSLQSSTTVSNGLAQSFPDVHSLFCVETEDLVTPTNGSSDLLAMAAVNDPFQSVVSPIEDSGTPMNFYGDFPMAVNNSYLFIGSPIEDSVAPPMNAYGHFSILADVNDDALQFVGSPFEDLVTPMNVSGDFSMANAIISNDLWS</sequence>